<keyword evidence="2" id="KW-1185">Reference proteome</keyword>
<dbReference type="AlphaFoldDB" id="A0A6J5DBI7"/>
<sequence>MPGQPEGQTQTDNRRSAHVPVVAAAVGIGTIRAGMAHMANSGFGGGSKQYFNSMLGAILNRRAFANAPGLLKAASVASIGAGFAVMHALGPVGHAKAAFQDLTSSRQRNSKS</sequence>
<dbReference type="EMBL" id="CADIKH010000005">
    <property type="protein sequence ID" value="CAB3751283.1"/>
    <property type="molecule type" value="Genomic_DNA"/>
</dbReference>
<protein>
    <submittedName>
        <fullName evidence="1">Uncharacterized protein</fullName>
    </submittedName>
</protein>
<proteinExistence type="predicted"/>
<dbReference type="Proteomes" id="UP000494363">
    <property type="component" value="Unassembled WGS sequence"/>
</dbReference>
<organism evidence="1 2">
    <name type="scientific">Paraburkholderia humisilvae</name>
    <dbReference type="NCBI Taxonomy" id="627669"/>
    <lineage>
        <taxon>Bacteria</taxon>
        <taxon>Pseudomonadati</taxon>
        <taxon>Pseudomonadota</taxon>
        <taxon>Betaproteobacteria</taxon>
        <taxon>Burkholderiales</taxon>
        <taxon>Burkholderiaceae</taxon>
        <taxon>Paraburkholderia</taxon>
    </lineage>
</organism>
<name>A0A6J5DBI7_9BURK</name>
<evidence type="ECO:0000313" key="2">
    <source>
        <dbReference type="Proteomes" id="UP000494363"/>
    </source>
</evidence>
<accession>A0A6J5DBI7</accession>
<reference evidence="1 2" key="1">
    <citation type="submission" date="2020-04" db="EMBL/GenBank/DDBJ databases">
        <authorList>
            <person name="De Canck E."/>
        </authorList>
    </citation>
    <scope>NUCLEOTIDE SEQUENCE [LARGE SCALE GENOMIC DNA]</scope>
    <source>
        <strain evidence="1 2">LMG 29542</strain>
    </source>
</reference>
<gene>
    <name evidence="1" type="ORF">LMG29542_01458</name>
</gene>
<evidence type="ECO:0000313" key="1">
    <source>
        <dbReference type="EMBL" id="CAB3751283.1"/>
    </source>
</evidence>